<dbReference type="Gene3D" id="1.25.40.390">
    <property type="match status" value="1"/>
</dbReference>
<keyword evidence="5" id="KW-0998">Cell outer membrane</keyword>
<sequence length="566" mass="63108">MKKIFITAAMASMLCMGFVSCADELNIKSIDPQSSPTYTAEGLLAKQYATLGLTGQKGAAGSADLSGDEGESGFIRTVFNLQELMTDEILWAWQDNEGIAAITQMNWDKSNARVNWAYQRLIFDITLYNQFISEQTGKMSEDKIAEVRFLRALNYYYFLDLYRKAPFKETFDSNLPIEKSGKDLYEWLDNELTTIEPMMAEVGAYNNSENFGRADRGAAYALHARLALNSAVYTDGQVKDYQKAIDYCDKIIDSGKYDLSREAKNGYSGYQQLFMGDNDCNPEAMKEIIFAVRQDGLKTRQYGGSTYLVAACTKAGMPSASTADPWKCIFAREDLVKKFFPNGDIPMAKTDDVLANATKEQIIAKDNEKHIGTDAVIAQAKDDRALLYMGVGGCESGKVRTLNPGDAITDPLNGAAIVKWSNFHADGTAQHDQNFSDTDIPLFRLAEIYLTRAEAKFRLGNVNMVGNDGKNALDDILEVQGRAHRDLKATSVDAQTLIDEWCREFFMEGRRRSDLVRFGLFSGSKYLWSFKGGVPNGTGIESHFDIYPIPGNETKNNPNMTQNPKY</sequence>
<dbReference type="InterPro" id="IPR012944">
    <property type="entry name" value="SusD_RagB_dom"/>
</dbReference>
<name>A0AA90USC1_9BACT</name>
<dbReference type="Gene3D" id="1.10.3780.10">
    <property type="entry name" value="SusD-like"/>
    <property type="match status" value="1"/>
</dbReference>
<evidence type="ECO:0000256" key="2">
    <source>
        <dbReference type="ARBA" id="ARBA00006275"/>
    </source>
</evidence>
<dbReference type="Proteomes" id="UP000423156">
    <property type="component" value="Unassembled WGS sequence"/>
</dbReference>
<evidence type="ECO:0000256" key="5">
    <source>
        <dbReference type="ARBA" id="ARBA00023237"/>
    </source>
</evidence>
<keyword evidence="4" id="KW-0472">Membrane</keyword>
<dbReference type="RefSeq" id="WP_153092200.1">
    <property type="nucleotide sequence ID" value="NZ_VZBX01000001.1"/>
</dbReference>
<dbReference type="NCBIfam" id="NF033071">
    <property type="entry name" value="SusD"/>
    <property type="match status" value="1"/>
</dbReference>
<evidence type="ECO:0000256" key="3">
    <source>
        <dbReference type="ARBA" id="ARBA00022729"/>
    </source>
</evidence>
<evidence type="ECO:0000313" key="9">
    <source>
        <dbReference type="Proteomes" id="UP000423156"/>
    </source>
</evidence>
<evidence type="ECO:0000256" key="6">
    <source>
        <dbReference type="SAM" id="SignalP"/>
    </source>
</evidence>
<feature type="chain" id="PRO_5043278596" evidence="6">
    <location>
        <begin position="22"/>
        <end position="566"/>
    </location>
</feature>
<feature type="signal peptide" evidence="6">
    <location>
        <begin position="1"/>
        <end position="21"/>
    </location>
</feature>
<dbReference type="EMBL" id="VZBZ01000043">
    <property type="protein sequence ID" value="MQN77059.1"/>
    <property type="molecule type" value="Genomic_DNA"/>
</dbReference>
<dbReference type="InterPro" id="IPR011990">
    <property type="entry name" value="TPR-like_helical_dom_sf"/>
</dbReference>
<dbReference type="Pfam" id="PF07980">
    <property type="entry name" value="SusD_RagB"/>
    <property type="match status" value="1"/>
</dbReference>
<keyword evidence="8" id="KW-0449">Lipoprotein</keyword>
<protein>
    <submittedName>
        <fullName evidence="8">Starch-binding outer membrane lipoprotein SusD</fullName>
    </submittedName>
</protein>
<comment type="subcellular location">
    <subcellularLocation>
        <location evidence="1">Cell outer membrane</location>
    </subcellularLocation>
</comment>
<organism evidence="8 9">
    <name type="scientific">Segatella copri</name>
    <dbReference type="NCBI Taxonomy" id="165179"/>
    <lineage>
        <taxon>Bacteria</taxon>
        <taxon>Pseudomonadati</taxon>
        <taxon>Bacteroidota</taxon>
        <taxon>Bacteroidia</taxon>
        <taxon>Bacteroidales</taxon>
        <taxon>Prevotellaceae</taxon>
        <taxon>Segatella</taxon>
    </lineage>
</organism>
<evidence type="ECO:0000256" key="4">
    <source>
        <dbReference type="ARBA" id="ARBA00023136"/>
    </source>
</evidence>
<accession>A0AA90USC1</accession>
<dbReference type="GO" id="GO:0009279">
    <property type="term" value="C:cell outer membrane"/>
    <property type="evidence" value="ECO:0007669"/>
    <property type="project" value="UniProtKB-SubCell"/>
</dbReference>
<evidence type="ECO:0000256" key="1">
    <source>
        <dbReference type="ARBA" id="ARBA00004442"/>
    </source>
</evidence>
<proteinExistence type="inferred from homology"/>
<dbReference type="Gene3D" id="1.25.40.10">
    <property type="entry name" value="Tetratricopeptide repeat domain"/>
    <property type="match status" value="1"/>
</dbReference>
<dbReference type="AlphaFoldDB" id="A0AA90USC1"/>
<reference evidence="9" key="1">
    <citation type="submission" date="2019-09" db="EMBL/GenBank/DDBJ databases">
        <title>Distinct polysaccharide growth profiles of human intestinal Prevotella copri isolates.</title>
        <authorList>
            <person name="Fehlner-Peach H."/>
            <person name="Magnabosco C."/>
            <person name="Raghavan V."/>
            <person name="Scher J.U."/>
            <person name="Tett A."/>
            <person name="Cox L.M."/>
            <person name="Gottsegen C."/>
            <person name="Watters A."/>
            <person name="Wiltshire- Gordon J.D."/>
            <person name="Segata N."/>
            <person name="Bonneau R."/>
            <person name="Littman D.R."/>
        </authorList>
    </citation>
    <scope>NUCLEOTIDE SEQUENCE [LARGE SCALE GENOMIC DNA]</scope>
    <source>
        <strain evidence="9">BU41712</strain>
    </source>
</reference>
<evidence type="ECO:0000259" key="7">
    <source>
        <dbReference type="Pfam" id="PF07980"/>
    </source>
</evidence>
<feature type="domain" description="RagB/SusD" evidence="7">
    <location>
        <begin position="286"/>
        <end position="566"/>
    </location>
</feature>
<keyword evidence="3 6" id="KW-0732">Signal</keyword>
<comment type="caution">
    <text evidence="8">The sequence shown here is derived from an EMBL/GenBank/DDBJ whole genome shotgun (WGS) entry which is preliminary data.</text>
</comment>
<dbReference type="PROSITE" id="PS51257">
    <property type="entry name" value="PROKAR_LIPOPROTEIN"/>
    <property type="match status" value="1"/>
</dbReference>
<comment type="similarity">
    <text evidence="2">Belongs to the SusD family.</text>
</comment>
<gene>
    <name evidence="8" type="primary">susD</name>
    <name evidence="8" type="ORF">F7D71_04095</name>
</gene>
<evidence type="ECO:0000313" key="8">
    <source>
        <dbReference type="EMBL" id="MQN77059.1"/>
    </source>
</evidence>
<dbReference type="SUPFAM" id="SSF48452">
    <property type="entry name" value="TPR-like"/>
    <property type="match status" value="1"/>
</dbReference>